<feature type="region of interest" description="Disordered" evidence="1">
    <location>
        <begin position="908"/>
        <end position="942"/>
    </location>
</feature>
<dbReference type="GO" id="GO:0065002">
    <property type="term" value="P:intracellular protein transmembrane transport"/>
    <property type="evidence" value="ECO:0007669"/>
    <property type="project" value="TreeGrafter"/>
</dbReference>
<dbReference type="Pfam" id="PF23028">
    <property type="entry name" value="YbjQ_3"/>
    <property type="match status" value="1"/>
</dbReference>
<dbReference type="GO" id="GO:0072659">
    <property type="term" value="P:protein localization to plasma membrane"/>
    <property type="evidence" value="ECO:0007669"/>
    <property type="project" value="TreeGrafter"/>
</dbReference>
<dbReference type="GO" id="GO:0010828">
    <property type="term" value="P:positive regulation of D-glucose transmembrane transport"/>
    <property type="evidence" value="ECO:0007669"/>
    <property type="project" value="TreeGrafter"/>
</dbReference>
<dbReference type="InterPro" id="IPR037785">
    <property type="entry name" value="C2_C2CD5"/>
</dbReference>
<dbReference type="SUPFAM" id="SSF49562">
    <property type="entry name" value="C2 domain (Calcium/lipid-binding domain, CaLB)"/>
    <property type="match status" value="1"/>
</dbReference>
<dbReference type="GO" id="GO:0005509">
    <property type="term" value="F:calcium ion binding"/>
    <property type="evidence" value="ECO:0007669"/>
    <property type="project" value="TreeGrafter"/>
</dbReference>
<dbReference type="Pfam" id="PF23025">
    <property type="entry name" value="YbjQ_2"/>
    <property type="match status" value="3"/>
</dbReference>
<keyword evidence="4" id="KW-1185">Reference proteome</keyword>
<dbReference type="CDD" id="cd08688">
    <property type="entry name" value="C2_KIAA0528-like"/>
    <property type="match status" value="1"/>
</dbReference>
<feature type="domain" description="C2" evidence="2">
    <location>
        <begin position="1"/>
        <end position="111"/>
    </location>
</feature>
<dbReference type="GO" id="GO:0005544">
    <property type="term" value="F:calcium-dependent phospholipid binding"/>
    <property type="evidence" value="ECO:0007669"/>
    <property type="project" value="InterPro"/>
</dbReference>
<evidence type="ECO:0000256" key="1">
    <source>
        <dbReference type="SAM" id="MobiDB-lite"/>
    </source>
</evidence>
<comment type="caution">
    <text evidence="3">The sequence shown here is derived from an EMBL/GenBank/DDBJ whole genome shotgun (WGS) entry which is preliminary data.</text>
</comment>
<dbReference type="Pfam" id="PF00168">
    <property type="entry name" value="C2"/>
    <property type="match status" value="1"/>
</dbReference>
<dbReference type="GO" id="GO:0090314">
    <property type="term" value="P:positive regulation of protein targeting to membrane"/>
    <property type="evidence" value="ECO:0007669"/>
    <property type="project" value="TreeGrafter"/>
</dbReference>
<dbReference type="InterPro" id="IPR000008">
    <property type="entry name" value="C2_dom"/>
</dbReference>
<dbReference type="Gene3D" id="2.60.40.150">
    <property type="entry name" value="C2 domain"/>
    <property type="match status" value="1"/>
</dbReference>
<dbReference type="EMBL" id="JTDE01021186">
    <property type="protein sequence ID" value="KAF7233272.1"/>
    <property type="molecule type" value="Genomic_DNA"/>
</dbReference>
<organism evidence="3 4">
    <name type="scientific">Paragonimus skrjabini miyazakii</name>
    <dbReference type="NCBI Taxonomy" id="59628"/>
    <lineage>
        <taxon>Eukaryota</taxon>
        <taxon>Metazoa</taxon>
        <taxon>Spiralia</taxon>
        <taxon>Lophotrochozoa</taxon>
        <taxon>Platyhelminthes</taxon>
        <taxon>Trematoda</taxon>
        <taxon>Digenea</taxon>
        <taxon>Plagiorchiida</taxon>
        <taxon>Troglotremata</taxon>
        <taxon>Troglotrematidae</taxon>
        <taxon>Paragonimus</taxon>
    </lineage>
</organism>
<feature type="compositionally biased region" description="Low complexity" evidence="1">
    <location>
        <begin position="921"/>
        <end position="935"/>
    </location>
</feature>
<feature type="compositionally biased region" description="Polar residues" evidence="1">
    <location>
        <begin position="908"/>
        <end position="920"/>
    </location>
</feature>
<evidence type="ECO:0000313" key="4">
    <source>
        <dbReference type="Proteomes" id="UP000822476"/>
    </source>
</evidence>
<name>A0A8S9YAZ1_9TREM</name>
<sequence>MPGSVKVRVLSARNLPIMDRSTLSTDAFVEVVLICVNYFQICIGSTTHKTDVIRRSLNPSWNSDWFYFELDDRALQEEVLLLNAHDTIGRVYFDLNPLLNRGQSRSLNGWFPIYDTMHGIRGEISLTIRVDVFLDTSRYHQSSIGVRFFYSCGVPNGYAIDFLIGFIQELVMNDDPEHQWIEKIRTSRASNEARQRLFSRLSGELQRKMGLKVLNLGGNSVIGYQLHFDLEGETGVVVRGIGTAVRLRKLLPTRSPPTSPVPTASKIYGSAEVKTGSPIEFSESPTLVEWELPNKGPVIAGNIEETLGLGEFPFLTISQPVPGMIRHFGSIVAAKSVNLMDKNTPAGIQFRDAWWLELRTEIVQHMHSLHCTAVMGYREECTIYEDVCILSNYGTAVVLDTQFVRPLDRNSVRETMKPVGTQDHAAECDLEVEETTVVDSFTSLQSFSSSAVFPCSRESRTKPKVFAPCLPSDTTHLKSSGALHSFHRKPQSGIVPSSNCSLCHMPQQSDSAPQTSLLEPISSSLCEICKAAFVPGLLLSSIDFPVDFPITGRPSLIQARICRTKKEVKNEMAANELSELLPFMEYELHYRLMQKLRLRGMNALFGLRFSITVGECFVAAIATGTGVFASALPSPPLPRVYPLNLSNASSEDLLLRARLQKKVKDYVQKSRQMFCLTDVDPELRYENANHPTVLSIYTAYIRVKTQGISQIARNLYSERDGTAFERKHVVRQRSKSVESGQSTVDDVEFVLDTGTWKLLDRPPATVGILEDLVSTEPEKSTYGTVFLETAEPEPEELIFLLNDPLPPSGLLLTTTESIPSCKLDADFYSDSIDSRKTIVVGCPSFASAHPTSDSVTTLNYTDLNWIPIHSFTRLHEEKLTLPDSFIERTGVLPAAVLSTQHTNSRHLISTGDSISASSKRGTSSQLSGSTLTTSSPNLHMVPTRHGSSVSVVQLGNLHNWPHTPTNRARIEQVATDQLSLAYRLSDVLREFNQLTWFRFRHLVPCALTALDFRLLLTDDDHVQILATG</sequence>
<dbReference type="GO" id="GO:0005886">
    <property type="term" value="C:plasma membrane"/>
    <property type="evidence" value="ECO:0007669"/>
    <property type="project" value="TreeGrafter"/>
</dbReference>
<dbReference type="GO" id="GO:0031340">
    <property type="term" value="P:positive regulation of vesicle fusion"/>
    <property type="evidence" value="ECO:0007669"/>
    <property type="project" value="TreeGrafter"/>
</dbReference>
<reference evidence="3" key="1">
    <citation type="submission" date="2019-07" db="EMBL/GenBank/DDBJ databases">
        <title>Annotation for the trematode Paragonimus miyazaki's.</title>
        <authorList>
            <person name="Choi Y.-J."/>
        </authorList>
    </citation>
    <scope>NUCLEOTIDE SEQUENCE</scope>
    <source>
        <strain evidence="3">Japan</strain>
    </source>
</reference>
<dbReference type="InterPro" id="IPR056431">
    <property type="entry name" value="C2CD5_YbjQ-rel_dom"/>
</dbReference>
<dbReference type="InterPro" id="IPR038983">
    <property type="entry name" value="C2CD5"/>
</dbReference>
<dbReference type="PROSITE" id="PS50004">
    <property type="entry name" value="C2"/>
    <property type="match status" value="1"/>
</dbReference>
<feature type="non-terminal residue" evidence="3">
    <location>
        <position position="1"/>
    </location>
</feature>
<dbReference type="Proteomes" id="UP000822476">
    <property type="component" value="Unassembled WGS sequence"/>
</dbReference>
<dbReference type="AlphaFoldDB" id="A0A8S9YAZ1"/>
<accession>A0A8S9YAZ1</accession>
<dbReference type="PANTHER" id="PTHR37412">
    <property type="entry name" value="C2 DOMAIN-CONTAINING PROTEIN 5"/>
    <property type="match status" value="1"/>
</dbReference>
<proteinExistence type="predicted"/>
<evidence type="ECO:0000259" key="2">
    <source>
        <dbReference type="PROSITE" id="PS50004"/>
    </source>
</evidence>
<evidence type="ECO:0000313" key="3">
    <source>
        <dbReference type="EMBL" id="KAF7233272.1"/>
    </source>
</evidence>
<dbReference type="PANTHER" id="PTHR37412:SF2">
    <property type="entry name" value="C2 DOMAIN-CONTAINING PROTEIN 5"/>
    <property type="match status" value="1"/>
</dbReference>
<gene>
    <name evidence="3" type="ORF">EG68_09045</name>
</gene>
<dbReference type="InterPro" id="IPR056430">
    <property type="entry name" value="C2CD5_YbjQ-like_dom"/>
</dbReference>
<dbReference type="OrthoDB" id="419768at2759"/>
<dbReference type="SMART" id="SM00239">
    <property type="entry name" value="C2"/>
    <property type="match status" value="1"/>
</dbReference>
<dbReference type="InterPro" id="IPR035892">
    <property type="entry name" value="C2_domain_sf"/>
</dbReference>
<protein>
    <recommendedName>
        <fullName evidence="2">C2 domain-containing protein</fullName>
    </recommendedName>
</protein>